<dbReference type="EMBL" id="VRSV01000001">
    <property type="protein sequence ID" value="TXK13417.1"/>
    <property type="molecule type" value="Genomic_DNA"/>
</dbReference>
<dbReference type="InterPro" id="IPR029058">
    <property type="entry name" value="AB_hydrolase_fold"/>
</dbReference>
<evidence type="ECO:0000313" key="6">
    <source>
        <dbReference type="EMBL" id="TXK13417.1"/>
    </source>
</evidence>
<evidence type="ECO:0000256" key="3">
    <source>
        <dbReference type="PIRSR" id="PIRSR600997-1"/>
    </source>
</evidence>
<dbReference type="Gene3D" id="3.40.50.1820">
    <property type="entry name" value="alpha/beta hydrolase"/>
    <property type="match status" value="1"/>
</dbReference>
<proteinExistence type="inferred from homology"/>
<evidence type="ECO:0000256" key="1">
    <source>
        <dbReference type="ARBA" id="ARBA00005964"/>
    </source>
</evidence>
<sequence length="511" mass="54627">MADNDVVDTVHGPVRGTSDGSVRSFRGIRFAAPPVGDLRWRAPELPEAWTEPADATAFGPMPVQPANQIIVFPDGVSQSEDCLFLNVWTPESARPGDDLPVMAWVHGGAYMFGGTAQPMFDGRSFAHTGEVVVVTLAYRVGALGFLDLSRLLPDADPNPALRDVLAGLRWVQENIRAFGGDPDRVTLFGESAGGGIVTTLLAVPEASGLFARAIAESSPATSVYGQDRSEHVARTLLHDLGIDASDTGMLRGLAADRITSAGMDIFSRIPHDDPGTLAFAPVVDGHLVPEHPPAVFARGGSLPVPLIIGTNRDEATLFTRMKSPLMPVSTEALAVMTADLRAERPDLDVPADAEIAGAYSGLRAPARGPAISRDLGFRMPTVWVAEGHSRVAPTYLYRFDWTTPLLRLLGIGASHGTELPYVWGNLATSRKDITFRLGGLRTGRAVSTRMQSRWIGFAVDGEPSADDDSAPWPPYTVPERRSLVIDRTDAAVADLDAEGLSVWGTTPLAFP</sequence>
<organism evidence="6 7">
    <name type="scientific">Microbacterium hatanonis</name>
    <dbReference type="NCBI Taxonomy" id="404366"/>
    <lineage>
        <taxon>Bacteria</taxon>
        <taxon>Bacillati</taxon>
        <taxon>Actinomycetota</taxon>
        <taxon>Actinomycetes</taxon>
        <taxon>Micrococcales</taxon>
        <taxon>Microbacteriaceae</taxon>
        <taxon>Microbacterium</taxon>
    </lineage>
</organism>
<dbReference type="AlphaFoldDB" id="A0A5C8I323"/>
<dbReference type="OrthoDB" id="3199405at2"/>
<dbReference type="PANTHER" id="PTHR11559">
    <property type="entry name" value="CARBOXYLESTERASE"/>
    <property type="match status" value="1"/>
</dbReference>
<dbReference type="PROSITE" id="PS00122">
    <property type="entry name" value="CARBOXYLESTERASE_B_1"/>
    <property type="match status" value="1"/>
</dbReference>
<dbReference type="InterPro" id="IPR000997">
    <property type="entry name" value="Cholinesterase"/>
</dbReference>
<feature type="active site" description="Charge relay system" evidence="3">
    <location>
        <position position="415"/>
    </location>
</feature>
<dbReference type="InterPro" id="IPR002018">
    <property type="entry name" value="CarbesteraseB"/>
</dbReference>
<evidence type="ECO:0000256" key="2">
    <source>
        <dbReference type="ARBA" id="ARBA00022801"/>
    </source>
</evidence>
<dbReference type="Pfam" id="PF00135">
    <property type="entry name" value="COesterase"/>
    <property type="match status" value="1"/>
</dbReference>
<dbReference type="InterPro" id="IPR050309">
    <property type="entry name" value="Type-B_Carboxylest/Lipase"/>
</dbReference>
<dbReference type="SUPFAM" id="SSF53474">
    <property type="entry name" value="alpha/beta-Hydrolases"/>
    <property type="match status" value="1"/>
</dbReference>
<dbReference type="Proteomes" id="UP000321034">
    <property type="component" value="Unassembled WGS sequence"/>
</dbReference>
<gene>
    <name evidence="6" type="ORF">FVP77_08460</name>
</gene>
<keyword evidence="2 4" id="KW-0378">Hydrolase</keyword>
<dbReference type="InterPro" id="IPR019826">
    <property type="entry name" value="Carboxylesterase_B_AS"/>
</dbReference>
<dbReference type="PROSITE" id="PS00941">
    <property type="entry name" value="CARBOXYLESTERASE_B_2"/>
    <property type="match status" value="1"/>
</dbReference>
<keyword evidence="7" id="KW-1185">Reference proteome</keyword>
<feature type="active site" description="Charge relay system" evidence="3">
    <location>
        <position position="314"/>
    </location>
</feature>
<dbReference type="GO" id="GO:0004104">
    <property type="term" value="F:cholinesterase activity"/>
    <property type="evidence" value="ECO:0007669"/>
    <property type="project" value="InterPro"/>
</dbReference>
<protein>
    <recommendedName>
        <fullName evidence="4">Carboxylic ester hydrolase</fullName>
        <ecNumber evidence="4">3.1.1.-</ecNumber>
    </recommendedName>
</protein>
<dbReference type="InterPro" id="IPR019819">
    <property type="entry name" value="Carboxylesterase_B_CS"/>
</dbReference>
<comment type="caution">
    <text evidence="6">The sequence shown here is derived from an EMBL/GenBank/DDBJ whole genome shotgun (WGS) entry which is preliminary data.</text>
</comment>
<accession>A0A5C8I323</accession>
<reference evidence="6 7" key="1">
    <citation type="submission" date="2019-08" db="EMBL/GenBank/DDBJ databases">
        <authorList>
            <person name="Dong K."/>
        </authorList>
    </citation>
    <scope>NUCLEOTIDE SEQUENCE [LARGE SCALE GENOMIC DNA]</scope>
    <source>
        <strain evidence="6 7">JCM14558</strain>
    </source>
</reference>
<evidence type="ECO:0000259" key="5">
    <source>
        <dbReference type="Pfam" id="PF00135"/>
    </source>
</evidence>
<dbReference type="PRINTS" id="PR00878">
    <property type="entry name" value="CHOLNESTRASE"/>
</dbReference>
<feature type="active site" description="Acyl-ester intermediate" evidence="3">
    <location>
        <position position="191"/>
    </location>
</feature>
<feature type="domain" description="Carboxylesterase type B" evidence="5">
    <location>
        <begin position="4"/>
        <end position="490"/>
    </location>
</feature>
<name>A0A5C8I323_9MICO</name>
<dbReference type="RefSeq" id="WP_147894074.1">
    <property type="nucleotide sequence ID" value="NZ_BAAANR010000001.1"/>
</dbReference>
<dbReference type="EC" id="3.1.1.-" evidence="4"/>
<evidence type="ECO:0000256" key="4">
    <source>
        <dbReference type="RuleBase" id="RU361235"/>
    </source>
</evidence>
<comment type="similarity">
    <text evidence="1 4">Belongs to the type-B carboxylesterase/lipase family.</text>
</comment>
<evidence type="ECO:0000313" key="7">
    <source>
        <dbReference type="Proteomes" id="UP000321034"/>
    </source>
</evidence>